<comment type="caution">
    <text evidence="1">The sequence shown here is derived from an EMBL/GenBank/DDBJ whole genome shotgun (WGS) entry which is preliminary data.</text>
</comment>
<proteinExistence type="predicted"/>
<evidence type="ECO:0000313" key="1">
    <source>
        <dbReference type="EMBL" id="MFH4975383.1"/>
    </source>
</evidence>
<organism evidence="1 2">
    <name type="scientific">Gnathostoma spinigerum</name>
    <dbReference type="NCBI Taxonomy" id="75299"/>
    <lineage>
        <taxon>Eukaryota</taxon>
        <taxon>Metazoa</taxon>
        <taxon>Ecdysozoa</taxon>
        <taxon>Nematoda</taxon>
        <taxon>Chromadorea</taxon>
        <taxon>Rhabditida</taxon>
        <taxon>Spirurina</taxon>
        <taxon>Gnathostomatomorpha</taxon>
        <taxon>Gnathostomatoidea</taxon>
        <taxon>Gnathostomatidae</taxon>
        <taxon>Gnathostoma</taxon>
    </lineage>
</organism>
<dbReference type="AlphaFoldDB" id="A0ABD6E5R1"/>
<evidence type="ECO:0000313" key="2">
    <source>
        <dbReference type="Proteomes" id="UP001608902"/>
    </source>
</evidence>
<accession>A0ABD6E5R1</accession>
<keyword evidence="2" id="KW-1185">Reference proteome</keyword>
<dbReference type="EMBL" id="JBGFUD010000876">
    <property type="protein sequence ID" value="MFH4975383.1"/>
    <property type="molecule type" value="Genomic_DNA"/>
</dbReference>
<name>A0ABD6E5R1_9BILA</name>
<gene>
    <name evidence="1" type="ORF">AB6A40_002092</name>
</gene>
<sequence>MKQAAVAASKLVIRYPKQQLLTPFLSHASPSNYNIHTCVTPYLLNFGEQDTRKPPSLSLPASVIRFYSDSQPQRKNFLANLIENVKEEFEKNKELQVY</sequence>
<dbReference type="Proteomes" id="UP001608902">
    <property type="component" value="Unassembled WGS sequence"/>
</dbReference>
<protein>
    <submittedName>
        <fullName evidence="1">Uncharacterized protein</fullName>
    </submittedName>
</protein>
<reference evidence="1 2" key="1">
    <citation type="submission" date="2024-08" db="EMBL/GenBank/DDBJ databases">
        <title>Gnathostoma spinigerum genome.</title>
        <authorList>
            <person name="Gonzalez-Bertolin B."/>
            <person name="Monzon S."/>
            <person name="Zaballos A."/>
            <person name="Jimenez P."/>
            <person name="Dekumyoy P."/>
            <person name="Varona S."/>
            <person name="Cuesta I."/>
            <person name="Sumanam S."/>
            <person name="Adisakwattana P."/>
            <person name="Gasser R.B."/>
            <person name="Hernandez-Gonzalez A."/>
            <person name="Young N.D."/>
            <person name="Perteguer M.J."/>
        </authorList>
    </citation>
    <scope>NUCLEOTIDE SEQUENCE [LARGE SCALE GENOMIC DNA]</scope>
    <source>
        <strain evidence="1">AL3</strain>
        <tissue evidence="1">Liver</tissue>
    </source>
</reference>